<organism evidence="1 2">
    <name type="scientific">Nitrososphaera gargensis (strain Ga9.2)</name>
    <dbReference type="NCBI Taxonomy" id="1237085"/>
    <lineage>
        <taxon>Archaea</taxon>
        <taxon>Nitrososphaerota</taxon>
        <taxon>Nitrososphaeria</taxon>
        <taxon>Nitrososphaerales</taxon>
        <taxon>Nitrososphaeraceae</taxon>
        <taxon>Nitrososphaera</taxon>
    </lineage>
</organism>
<dbReference type="BioCyc" id="CNIT1237085:G1324-3338-MONOMER"/>
<dbReference type="HOGENOM" id="CLU_2191108_0_0_2"/>
<protein>
    <submittedName>
        <fullName evidence="1">Uncharacterized protein</fullName>
    </submittedName>
</protein>
<dbReference type="RefSeq" id="WP_015020786.1">
    <property type="nucleotide sequence ID" value="NC_018719.1"/>
</dbReference>
<gene>
    <name evidence="1" type="ordered locus">Ngar_c33380</name>
</gene>
<dbReference type="EMBL" id="CP002408">
    <property type="protein sequence ID" value="AFU60253.1"/>
    <property type="molecule type" value="Genomic_DNA"/>
</dbReference>
<dbReference type="AlphaFoldDB" id="K0IL93"/>
<name>K0IL93_NITGG</name>
<dbReference type="InParanoid" id="K0IL93"/>
<dbReference type="KEGG" id="nga:Ngar_c33380"/>
<reference evidence="1 2" key="1">
    <citation type="journal article" date="2012" name="Environ. Microbiol.">
        <title>The genome of the ammonia-oxidizing Candidatus Nitrososphaera gargensis: insights into metabolic versatility and environmental adaptations.</title>
        <authorList>
            <person name="Spang A."/>
            <person name="Poehlein A."/>
            <person name="Offre P."/>
            <person name="Zumbragel S."/>
            <person name="Haider S."/>
            <person name="Rychlik N."/>
            <person name="Nowka B."/>
            <person name="Schmeisser C."/>
            <person name="Lebedeva E.V."/>
            <person name="Rattei T."/>
            <person name="Bohm C."/>
            <person name="Schmid M."/>
            <person name="Galushko A."/>
            <person name="Hatzenpichler R."/>
            <person name="Weinmaier T."/>
            <person name="Daniel R."/>
            <person name="Schleper C."/>
            <person name="Spieck E."/>
            <person name="Streit W."/>
            <person name="Wagner M."/>
        </authorList>
    </citation>
    <scope>NUCLEOTIDE SEQUENCE [LARGE SCALE GENOMIC DNA]</scope>
    <source>
        <strain evidence="2">Ga9.2</strain>
    </source>
</reference>
<keyword evidence="2" id="KW-1185">Reference proteome</keyword>
<accession>K0IL93</accession>
<dbReference type="GeneID" id="13797148"/>
<sequence length="108" mass="12198">MTIIIMLLTARPPLPQTWKKFLHMQGRNRDIKSFSDKDIQSLQNGTGEAFGVMAKLAELNGYPGPQHVLDMASELQLTDSQRTEIEFIYQDMSAKAKSIGGCNYRHRA</sequence>
<dbReference type="STRING" id="1237085.Ngar_c33380"/>
<dbReference type="Proteomes" id="UP000008037">
    <property type="component" value="Chromosome"/>
</dbReference>
<evidence type="ECO:0000313" key="1">
    <source>
        <dbReference type="EMBL" id="AFU60253.1"/>
    </source>
</evidence>
<evidence type="ECO:0000313" key="2">
    <source>
        <dbReference type="Proteomes" id="UP000008037"/>
    </source>
</evidence>
<proteinExistence type="predicted"/>